<keyword evidence="2" id="KW-1185">Reference proteome</keyword>
<reference evidence="1" key="1">
    <citation type="submission" date="2019-04" db="EMBL/GenBank/DDBJ databases">
        <title>Genome assembly of Zosterops borbonicus 15179.</title>
        <authorList>
            <person name="Leroy T."/>
            <person name="Anselmetti Y."/>
            <person name="Tilak M.-K."/>
            <person name="Nabholz B."/>
        </authorList>
    </citation>
    <scope>NUCLEOTIDE SEQUENCE</scope>
    <source>
        <strain evidence="1">HGM_15179</strain>
        <tissue evidence="1">Muscle</tissue>
    </source>
</reference>
<gene>
    <name evidence="1" type="ORF">HGM15179_017748</name>
</gene>
<dbReference type="Proteomes" id="UP000796761">
    <property type="component" value="Unassembled WGS sequence"/>
</dbReference>
<evidence type="ECO:0000313" key="1">
    <source>
        <dbReference type="EMBL" id="TRZ09360.1"/>
    </source>
</evidence>
<evidence type="ECO:0000313" key="2">
    <source>
        <dbReference type="Proteomes" id="UP000796761"/>
    </source>
</evidence>
<organism evidence="1 2">
    <name type="scientific">Zosterops borbonicus</name>
    <dbReference type="NCBI Taxonomy" id="364589"/>
    <lineage>
        <taxon>Eukaryota</taxon>
        <taxon>Metazoa</taxon>
        <taxon>Chordata</taxon>
        <taxon>Craniata</taxon>
        <taxon>Vertebrata</taxon>
        <taxon>Euteleostomi</taxon>
        <taxon>Archelosauria</taxon>
        <taxon>Archosauria</taxon>
        <taxon>Dinosauria</taxon>
        <taxon>Saurischia</taxon>
        <taxon>Theropoda</taxon>
        <taxon>Coelurosauria</taxon>
        <taxon>Aves</taxon>
        <taxon>Neognathae</taxon>
        <taxon>Neoaves</taxon>
        <taxon>Telluraves</taxon>
        <taxon>Australaves</taxon>
        <taxon>Passeriformes</taxon>
        <taxon>Sylvioidea</taxon>
        <taxon>Zosteropidae</taxon>
        <taxon>Zosterops</taxon>
    </lineage>
</organism>
<accession>A0A8K1G0A3</accession>
<sequence>MEQGSKWDNHGITAPEFNDLEEPNLGILFWESGMEQGSKWDNCGITALQFNDVKEPNFGILGWSRDLNRPTMGSLHQNSMTWRNQTLGFCCGKPGIGIWYRDPNGPTMRSLHHNSFNDLKEANFGILQGEMWDWLRRQRERREFQAAQTFGSDPDFLEQSEGFESRELAGFELGCGGASLLPNPGNGVDIPKCGYSKVWLFQSADIPKCGYSKVRIFQSADIPKCGYSKVWLFQSVDIPRRSLISLGQGICRRKLRKIWNFLAWNDPINYKSLIEKFKDDQHPNIPGFPKGPFLHKDFSMFFIIHGSRAVVSKTKLNPRVLKASPDADFPNFFRRNGCKLHQNPSAQQWILVPIPMDHPSLRSRIHLVPRVENP</sequence>
<protein>
    <submittedName>
        <fullName evidence="1">Uncharacterized protein</fullName>
    </submittedName>
</protein>
<name>A0A8K1G0A3_9PASS</name>
<dbReference type="AlphaFoldDB" id="A0A8K1G0A3"/>
<dbReference type="EMBL" id="SWJQ01001093">
    <property type="protein sequence ID" value="TRZ09360.1"/>
    <property type="molecule type" value="Genomic_DNA"/>
</dbReference>
<proteinExistence type="predicted"/>
<comment type="caution">
    <text evidence="1">The sequence shown here is derived from an EMBL/GenBank/DDBJ whole genome shotgun (WGS) entry which is preliminary data.</text>
</comment>